<dbReference type="InterPro" id="IPR041966">
    <property type="entry name" value="LOTUS-like"/>
</dbReference>
<keyword evidence="3" id="KW-1185">Reference proteome</keyword>
<accession>A0A5Q2FDP4</accession>
<sequence length="269" mass="30277">MVRLQQYELLLKDLVARQHVEGPAEALLDIAEGRSQAVAQKTLGQIVGVFTDTVFHDPDEDIARFNDRVGEDEPAWIGIGFNLGLPDDHEQAVRDELTALVALRNDLVHGFVAQYDLWAEDGCNAAAEYLDAAYGTIDRHFRELRQWHTSMMESVGLLRALLAQPEIREHFWPDSLPDGAGVVREASTIADLLRQAEAELAEDGWTRLDQAIDLIRSRQSDHTPRRYGCSTWRQVLHELRPLFAVRREAGDASTPGRTWYRSQGSVPQG</sequence>
<dbReference type="Proteomes" id="UP000386847">
    <property type="component" value="Chromosome"/>
</dbReference>
<evidence type="ECO:0000259" key="1">
    <source>
        <dbReference type="Pfam" id="PF12872"/>
    </source>
</evidence>
<dbReference type="Gene3D" id="3.30.420.610">
    <property type="entry name" value="LOTUS domain-like"/>
    <property type="match status" value="1"/>
</dbReference>
<dbReference type="CDD" id="cd10146">
    <property type="entry name" value="LabA_like_C"/>
    <property type="match status" value="1"/>
</dbReference>
<protein>
    <recommendedName>
        <fullName evidence="1">HTH OST-type domain-containing protein</fullName>
    </recommendedName>
</protein>
<name>A0A5Q2FDP4_9ACTN</name>
<dbReference type="InterPro" id="IPR025605">
    <property type="entry name" value="OST-HTH/LOTUS_dom"/>
</dbReference>
<dbReference type="EMBL" id="CP045725">
    <property type="protein sequence ID" value="QGF23564.1"/>
    <property type="molecule type" value="Genomic_DNA"/>
</dbReference>
<feature type="domain" description="HTH OST-type" evidence="1">
    <location>
        <begin position="187"/>
        <end position="248"/>
    </location>
</feature>
<organism evidence="2 3">
    <name type="scientific">Raineyella fluvialis</name>
    <dbReference type="NCBI Taxonomy" id="2662261"/>
    <lineage>
        <taxon>Bacteria</taxon>
        <taxon>Bacillati</taxon>
        <taxon>Actinomycetota</taxon>
        <taxon>Actinomycetes</taxon>
        <taxon>Propionibacteriales</taxon>
        <taxon>Propionibacteriaceae</taxon>
        <taxon>Raineyella</taxon>
    </lineage>
</organism>
<dbReference type="Pfam" id="PF12872">
    <property type="entry name" value="OST-HTH"/>
    <property type="match status" value="1"/>
</dbReference>
<proteinExistence type="predicted"/>
<dbReference type="RefSeq" id="WP_153572095.1">
    <property type="nucleotide sequence ID" value="NZ_CP045725.1"/>
</dbReference>
<evidence type="ECO:0000313" key="3">
    <source>
        <dbReference type="Proteomes" id="UP000386847"/>
    </source>
</evidence>
<dbReference type="KEGG" id="rain:Rai3103_07690"/>
<reference evidence="2 3" key="1">
    <citation type="submission" date="2019-10" db="EMBL/GenBank/DDBJ databases">
        <title>Genomic analysis of Raineyella sp. CBA3103.</title>
        <authorList>
            <person name="Roh S.W."/>
        </authorList>
    </citation>
    <scope>NUCLEOTIDE SEQUENCE [LARGE SCALE GENOMIC DNA]</scope>
    <source>
        <strain evidence="2 3">CBA3103</strain>
    </source>
</reference>
<dbReference type="AlphaFoldDB" id="A0A5Q2FDP4"/>
<evidence type="ECO:0000313" key="2">
    <source>
        <dbReference type="EMBL" id="QGF23564.1"/>
    </source>
</evidence>
<gene>
    <name evidence="2" type="ORF">Rai3103_07690</name>
</gene>